<name>A0ACB7WKA4_DIOAL</name>
<dbReference type="EMBL" id="CM037013">
    <property type="protein sequence ID" value="KAH7688378.1"/>
    <property type="molecule type" value="Genomic_DNA"/>
</dbReference>
<accession>A0ACB7WKA4</accession>
<keyword evidence="2" id="KW-1185">Reference proteome</keyword>
<organism evidence="1 2">
    <name type="scientific">Dioscorea alata</name>
    <name type="common">Purple yam</name>
    <dbReference type="NCBI Taxonomy" id="55571"/>
    <lineage>
        <taxon>Eukaryota</taxon>
        <taxon>Viridiplantae</taxon>
        <taxon>Streptophyta</taxon>
        <taxon>Embryophyta</taxon>
        <taxon>Tracheophyta</taxon>
        <taxon>Spermatophyta</taxon>
        <taxon>Magnoliopsida</taxon>
        <taxon>Liliopsida</taxon>
        <taxon>Dioscoreales</taxon>
        <taxon>Dioscoreaceae</taxon>
        <taxon>Dioscorea</taxon>
    </lineage>
</organism>
<proteinExistence type="predicted"/>
<gene>
    <name evidence="1" type="ORF">IHE45_03G029400</name>
</gene>
<reference evidence="2" key="1">
    <citation type="journal article" date="2022" name="Nat. Commun.">
        <title>Chromosome evolution and the genetic basis of agronomically important traits in greater yam.</title>
        <authorList>
            <person name="Bredeson J.V."/>
            <person name="Lyons J.B."/>
            <person name="Oniyinde I.O."/>
            <person name="Okereke N.R."/>
            <person name="Kolade O."/>
            <person name="Nnabue I."/>
            <person name="Nwadili C.O."/>
            <person name="Hribova E."/>
            <person name="Parker M."/>
            <person name="Nwogha J."/>
            <person name="Shu S."/>
            <person name="Carlson J."/>
            <person name="Kariba R."/>
            <person name="Muthemba S."/>
            <person name="Knop K."/>
            <person name="Barton G.J."/>
            <person name="Sherwood A.V."/>
            <person name="Lopez-Montes A."/>
            <person name="Asiedu R."/>
            <person name="Jamnadass R."/>
            <person name="Muchugi A."/>
            <person name="Goodstein D."/>
            <person name="Egesi C.N."/>
            <person name="Featherston J."/>
            <person name="Asfaw A."/>
            <person name="Simpson G.G."/>
            <person name="Dolezel J."/>
            <person name="Hendre P.S."/>
            <person name="Van Deynze A."/>
            <person name="Kumar P.L."/>
            <person name="Obidiegwu J.E."/>
            <person name="Bhattacharjee R."/>
            <person name="Rokhsar D.S."/>
        </authorList>
    </citation>
    <scope>NUCLEOTIDE SEQUENCE [LARGE SCALE GENOMIC DNA]</scope>
    <source>
        <strain evidence="2">cv. TDa95/00328</strain>
    </source>
</reference>
<evidence type="ECO:0000313" key="1">
    <source>
        <dbReference type="EMBL" id="KAH7688378.1"/>
    </source>
</evidence>
<sequence>MEAAQGLLQCVLDGCLSGFDDEIRRRPYHRNCSCALHRSEDKAHAHHCFASSKISFPLRGSWYHASISYSLSMDYVRS</sequence>
<evidence type="ECO:0000313" key="2">
    <source>
        <dbReference type="Proteomes" id="UP000827976"/>
    </source>
</evidence>
<protein>
    <submittedName>
        <fullName evidence="1">Uncharacterized protein</fullName>
    </submittedName>
</protein>
<comment type="caution">
    <text evidence="1">The sequence shown here is derived from an EMBL/GenBank/DDBJ whole genome shotgun (WGS) entry which is preliminary data.</text>
</comment>
<dbReference type="Proteomes" id="UP000827976">
    <property type="component" value="Chromosome 3"/>
</dbReference>